<feature type="domain" description="EAL" evidence="1">
    <location>
        <begin position="217"/>
        <end position="471"/>
    </location>
</feature>
<dbReference type="RefSeq" id="WP_126697489.1">
    <property type="nucleotide sequence ID" value="NZ_RWKW01000002.1"/>
</dbReference>
<sequence>MTGDYAMYRFDPAGRRVADPQRPASDDTRLRDNLARLALAHERAAAQLERVDPITGLPTRARFMADFAGAIDDGSRSLVLVTLADGRHFNELQRALGHSYSEDFIRAGADRLLALLPPETTLYQVSLLTFAVFCREAAQSNAPIELVGEIARAFRPSIVCNNIPVDTRAGIGVAALTPGASPGELLRATLAAAQDSRKGFAGWALYDRGSDEAQLRAFRLLSDLPGALRCEGQVDLHFQPRIAMQEGVCVGAEALIRWTHPEFGAVRPCEFVPLAESTALIGSLTRWVVSRAIKVASRWQDAGRDLRLSVNLSPRNLEEPHFVDFLAAEANRFDVDPSMLELEFTEGALASNAELMLDQMSRLKRLGFTIAIDDFGSGYSNMGMLGALPARILKIDKSLLQGLGTDRRKQVLVRSIIQMAHDLDYEVVAEGIESRDAFRMLCGWDCDAGQGYFMSKPLPLADFDRWYAQRGSRQVFYD</sequence>
<dbReference type="InterPro" id="IPR043128">
    <property type="entry name" value="Rev_trsase/Diguanyl_cyclase"/>
</dbReference>
<dbReference type="EMBL" id="RWKW01000002">
    <property type="protein sequence ID" value="RST88214.1"/>
    <property type="molecule type" value="Genomic_DNA"/>
</dbReference>
<dbReference type="PANTHER" id="PTHR33121:SF19">
    <property type="entry name" value="CYCLIC DI-GMP PHOSPHODIESTERASE PA2567"/>
    <property type="match status" value="1"/>
</dbReference>
<dbReference type="OrthoDB" id="9814202at2"/>
<evidence type="ECO:0000259" key="2">
    <source>
        <dbReference type="PROSITE" id="PS50887"/>
    </source>
</evidence>
<dbReference type="InterPro" id="IPR050706">
    <property type="entry name" value="Cyclic-di-GMP_PDE-like"/>
</dbReference>
<reference evidence="3 4" key="1">
    <citation type="submission" date="2018-12" db="EMBL/GenBank/DDBJ databases">
        <title>Mesorhizobium carbonis sp. nov., isolated from coal mine water.</title>
        <authorList>
            <person name="Xin W."/>
            <person name="Xu Z."/>
            <person name="Xiang F."/>
            <person name="Zhang J."/>
            <person name="Xi L."/>
            <person name="Liu J."/>
        </authorList>
    </citation>
    <scope>NUCLEOTIDE SEQUENCE [LARGE SCALE GENOMIC DNA]</scope>
    <source>
        <strain evidence="3 4">B2.3</strain>
    </source>
</reference>
<dbReference type="SUPFAM" id="SSF55073">
    <property type="entry name" value="Nucleotide cyclase"/>
    <property type="match status" value="1"/>
</dbReference>
<organism evidence="3 4">
    <name type="scientific">Aquibium carbonis</name>
    <dbReference type="NCBI Taxonomy" id="2495581"/>
    <lineage>
        <taxon>Bacteria</taxon>
        <taxon>Pseudomonadati</taxon>
        <taxon>Pseudomonadota</taxon>
        <taxon>Alphaproteobacteria</taxon>
        <taxon>Hyphomicrobiales</taxon>
        <taxon>Phyllobacteriaceae</taxon>
        <taxon>Aquibium</taxon>
    </lineage>
</organism>
<dbReference type="Pfam" id="PF00563">
    <property type="entry name" value="EAL"/>
    <property type="match status" value="1"/>
</dbReference>
<dbReference type="InterPro" id="IPR000160">
    <property type="entry name" value="GGDEF_dom"/>
</dbReference>
<dbReference type="SMART" id="SM00267">
    <property type="entry name" value="GGDEF"/>
    <property type="match status" value="1"/>
</dbReference>
<dbReference type="SUPFAM" id="SSF141868">
    <property type="entry name" value="EAL domain-like"/>
    <property type="match status" value="1"/>
</dbReference>
<dbReference type="GO" id="GO:0071111">
    <property type="term" value="F:cyclic-guanylate-specific phosphodiesterase activity"/>
    <property type="evidence" value="ECO:0007669"/>
    <property type="project" value="InterPro"/>
</dbReference>
<dbReference type="Pfam" id="PF00990">
    <property type="entry name" value="GGDEF"/>
    <property type="match status" value="1"/>
</dbReference>
<protein>
    <submittedName>
        <fullName evidence="3">GGDEF domain-containing protein</fullName>
    </submittedName>
</protein>
<dbReference type="PANTHER" id="PTHR33121">
    <property type="entry name" value="CYCLIC DI-GMP PHOSPHODIESTERASE PDEF"/>
    <property type="match status" value="1"/>
</dbReference>
<dbReference type="AlphaFoldDB" id="A0A3S0GBQ9"/>
<dbReference type="SMART" id="SM00052">
    <property type="entry name" value="EAL"/>
    <property type="match status" value="1"/>
</dbReference>
<dbReference type="Gene3D" id="3.30.70.270">
    <property type="match status" value="1"/>
</dbReference>
<evidence type="ECO:0000313" key="4">
    <source>
        <dbReference type="Proteomes" id="UP000278398"/>
    </source>
</evidence>
<dbReference type="CDD" id="cd01948">
    <property type="entry name" value="EAL"/>
    <property type="match status" value="1"/>
</dbReference>
<dbReference type="PROSITE" id="PS50883">
    <property type="entry name" value="EAL"/>
    <property type="match status" value="1"/>
</dbReference>
<dbReference type="PROSITE" id="PS50887">
    <property type="entry name" value="GGDEF"/>
    <property type="match status" value="1"/>
</dbReference>
<dbReference type="Gene3D" id="3.20.20.450">
    <property type="entry name" value="EAL domain"/>
    <property type="match status" value="1"/>
</dbReference>
<dbReference type="InterPro" id="IPR035919">
    <property type="entry name" value="EAL_sf"/>
</dbReference>
<gene>
    <name evidence="3" type="ORF">EJC49_00490</name>
</gene>
<comment type="caution">
    <text evidence="3">The sequence shown here is derived from an EMBL/GenBank/DDBJ whole genome shotgun (WGS) entry which is preliminary data.</text>
</comment>
<evidence type="ECO:0000259" key="1">
    <source>
        <dbReference type="PROSITE" id="PS50883"/>
    </source>
</evidence>
<name>A0A3S0GBQ9_9HYPH</name>
<dbReference type="Proteomes" id="UP000278398">
    <property type="component" value="Unassembled WGS sequence"/>
</dbReference>
<dbReference type="InterPro" id="IPR029787">
    <property type="entry name" value="Nucleotide_cyclase"/>
</dbReference>
<evidence type="ECO:0000313" key="3">
    <source>
        <dbReference type="EMBL" id="RST88214.1"/>
    </source>
</evidence>
<dbReference type="InterPro" id="IPR001633">
    <property type="entry name" value="EAL_dom"/>
</dbReference>
<proteinExistence type="predicted"/>
<accession>A0A3S0GBQ9</accession>
<feature type="domain" description="GGDEF" evidence="2">
    <location>
        <begin position="77"/>
        <end position="208"/>
    </location>
</feature>
<keyword evidence="4" id="KW-1185">Reference proteome</keyword>